<comment type="subcellular location">
    <subcellularLocation>
        <location evidence="1">Nucleus</location>
    </subcellularLocation>
</comment>
<proteinExistence type="predicted"/>
<dbReference type="EMBL" id="JAWQEG010000008">
    <property type="protein sequence ID" value="KAK3896191.1"/>
    <property type="molecule type" value="Genomic_DNA"/>
</dbReference>
<dbReference type="AlphaFoldDB" id="A0AAE1GQ86"/>
<comment type="caution">
    <text evidence="3">The sequence shown here is derived from an EMBL/GenBank/DDBJ whole genome shotgun (WGS) entry which is preliminary data.</text>
</comment>
<reference evidence="3" key="1">
    <citation type="submission" date="2023-10" db="EMBL/GenBank/DDBJ databases">
        <title>Genome assemblies of two species of porcelain crab, Petrolisthes cinctipes and Petrolisthes manimaculis (Anomura: Porcellanidae).</title>
        <authorList>
            <person name="Angst P."/>
        </authorList>
    </citation>
    <scope>NUCLEOTIDE SEQUENCE</scope>
    <source>
        <strain evidence="3">PB745_01</strain>
        <tissue evidence="3">Gill</tissue>
    </source>
</reference>
<dbReference type="InterPro" id="IPR009057">
    <property type="entry name" value="Homeodomain-like_sf"/>
</dbReference>
<sequence length="116" mass="12997">MRRARIIGYYEAGEGIREISDLLGISRGTVRLWVRIYEEEGHVLTRPRSGGPRITTPAEDQQIIPAAERAPLSSAVPITRETGVQCNPVTTGRRLRETSRDCFIPAHKETLTDAQR</sequence>
<accession>A0AAE1GQ86</accession>
<evidence type="ECO:0000259" key="2">
    <source>
        <dbReference type="Pfam" id="PF13518"/>
    </source>
</evidence>
<dbReference type="GO" id="GO:0005634">
    <property type="term" value="C:nucleus"/>
    <property type="evidence" value="ECO:0007669"/>
    <property type="project" value="UniProtKB-SubCell"/>
</dbReference>
<dbReference type="SUPFAM" id="SSF46689">
    <property type="entry name" value="Homeodomain-like"/>
    <property type="match status" value="1"/>
</dbReference>
<evidence type="ECO:0000313" key="4">
    <source>
        <dbReference type="Proteomes" id="UP001286313"/>
    </source>
</evidence>
<dbReference type="InterPro" id="IPR036388">
    <property type="entry name" value="WH-like_DNA-bd_sf"/>
</dbReference>
<protein>
    <recommendedName>
        <fullName evidence="2">Insertion element IS150 protein InsJ-like helix-turn-helix domain-containing protein</fullName>
    </recommendedName>
</protein>
<gene>
    <name evidence="3" type="ORF">Pcinc_000113</name>
</gene>
<keyword evidence="4" id="KW-1185">Reference proteome</keyword>
<name>A0AAE1GQ86_PETCI</name>
<evidence type="ECO:0000256" key="1">
    <source>
        <dbReference type="ARBA" id="ARBA00004123"/>
    </source>
</evidence>
<organism evidence="3 4">
    <name type="scientific">Petrolisthes cinctipes</name>
    <name type="common">Flat porcelain crab</name>
    <dbReference type="NCBI Taxonomy" id="88211"/>
    <lineage>
        <taxon>Eukaryota</taxon>
        <taxon>Metazoa</taxon>
        <taxon>Ecdysozoa</taxon>
        <taxon>Arthropoda</taxon>
        <taxon>Crustacea</taxon>
        <taxon>Multicrustacea</taxon>
        <taxon>Malacostraca</taxon>
        <taxon>Eumalacostraca</taxon>
        <taxon>Eucarida</taxon>
        <taxon>Decapoda</taxon>
        <taxon>Pleocyemata</taxon>
        <taxon>Anomura</taxon>
        <taxon>Galatheoidea</taxon>
        <taxon>Porcellanidae</taxon>
        <taxon>Petrolisthes</taxon>
    </lineage>
</organism>
<dbReference type="InterPro" id="IPR055247">
    <property type="entry name" value="InsJ-like_HTH"/>
</dbReference>
<feature type="domain" description="Insertion element IS150 protein InsJ-like helix-turn-helix" evidence="2">
    <location>
        <begin position="2"/>
        <end position="53"/>
    </location>
</feature>
<dbReference type="Proteomes" id="UP001286313">
    <property type="component" value="Unassembled WGS sequence"/>
</dbReference>
<dbReference type="Pfam" id="PF13518">
    <property type="entry name" value="HTH_28"/>
    <property type="match status" value="1"/>
</dbReference>
<evidence type="ECO:0000313" key="3">
    <source>
        <dbReference type="EMBL" id="KAK3896191.1"/>
    </source>
</evidence>
<dbReference type="Gene3D" id="1.10.10.10">
    <property type="entry name" value="Winged helix-like DNA-binding domain superfamily/Winged helix DNA-binding domain"/>
    <property type="match status" value="1"/>
</dbReference>